<protein>
    <submittedName>
        <fullName evidence="1">Uncharacterized protein</fullName>
    </submittedName>
</protein>
<name>A0A370DQX1_9GAMM</name>
<evidence type="ECO:0000313" key="1">
    <source>
        <dbReference type="EMBL" id="RDH86546.1"/>
    </source>
</evidence>
<organism evidence="1 2">
    <name type="scientific">endosymbiont of Lamellibrachia luymesi</name>
    <dbReference type="NCBI Taxonomy" id="2200907"/>
    <lineage>
        <taxon>Bacteria</taxon>
        <taxon>Pseudomonadati</taxon>
        <taxon>Pseudomonadota</taxon>
        <taxon>Gammaproteobacteria</taxon>
        <taxon>sulfur-oxidizing symbionts</taxon>
    </lineage>
</organism>
<dbReference type="EMBL" id="QFXD01000285">
    <property type="protein sequence ID" value="RDH86546.1"/>
    <property type="molecule type" value="Genomic_DNA"/>
</dbReference>
<comment type="caution">
    <text evidence="1">The sequence shown here is derived from an EMBL/GenBank/DDBJ whole genome shotgun (WGS) entry which is preliminary data.</text>
</comment>
<dbReference type="AlphaFoldDB" id="A0A370DQX1"/>
<sequence>MVDGSRITIDPITNKATRSSEGVSSQLWDGVHRLDNGAVIIVRDGVVVRDAILLESQQQQQMEEEREACTLLVRKVCGQHDECRGHPACNPARQLLVLEQEEAQQQWDGRARESSRLCLDALTQNDYFQTCTKRPTGTPSTSCEVLRQKVCGTRLQCAGTQACDLANQLLLMEMDEQVLSPDIFTQTGAQCREALGNPDLFSRCD</sequence>
<dbReference type="Proteomes" id="UP000255508">
    <property type="component" value="Unassembled WGS sequence"/>
</dbReference>
<accession>A0A370DQX1</accession>
<gene>
    <name evidence="1" type="ORF">DIZ79_15995</name>
</gene>
<reference evidence="1 2" key="1">
    <citation type="journal article" date="2018" name="ISME J.">
        <title>Endosymbiont genomes yield clues of tubeworm success.</title>
        <authorList>
            <person name="Li Y."/>
            <person name="Liles M.R."/>
            <person name="Halanych K.M."/>
        </authorList>
    </citation>
    <scope>NUCLEOTIDE SEQUENCE [LARGE SCALE GENOMIC DNA]</scope>
    <source>
        <strain evidence="1">A1422</strain>
    </source>
</reference>
<proteinExistence type="predicted"/>
<evidence type="ECO:0000313" key="2">
    <source>
        <dbReference type="Proteomes" id="UP000255508"/>
    </source>
</evidence>